<evidence type="ECO:0000313" key="1">
    <source>
        <dbReference type="EMBL" id="KAH0448240.1"/>
    </source>
</evidence>
<keyword evidence="2" id="KW-1185">Reference proteome</keyword>
<gene>
    <name evidence="1" type="ORF">IEQ34_022040</name>
</gene>
<dbReference type="EMBL" id="JAGFBR010000019">
    <property type="protein sequence ID" value="KAH0448240.1"/>
    <property type="molecule type" value="Genomic_DNA"/>
</dbReference>
<proteinExistence type="predicted"/>
<evidence type="ECO:0000313" key="2">
    <source>
        <dbReference type="Proteomes" id="UP000775213"/>
    </source>
</evidence>
<protein>
    <submittedName>
        <fullName evidence="1">Uncharacterized protein</fullName>
    </submittedName>
</protein>
<organism evidence="1 2">
    <name type="scientific">Dendrobium chrysotoxum</name>
    <name type="common">Orchid</name>
    <dbReference type="NCBI Taxonomy" id="161865"/>
    <lineage>
        <taxon>Eukaryota</taxon>
        <taxon>Viridiplantae</taxon>
        <taxon>Streptophyta</taxon>
        <taxon>Embryophyta</taxon>
        <taxon>Tracheophyta</taxon>
        <taxon>Spermatophyta</taxon>
        <taxon>Magnoliopsida</taxon>
        <taxon>Liliopsida</taxon>
        <taxon>Asparagales</taxon>
        <taxon>Orchidaceae</taxon>
        <taxon>Epidendroideae</taxon>
        <taxon>Malaxideae</taxon>
        <taxon>Dendrobiinae</taxon>
        <taxon>Dendrobium</taxon>
    </lineage>
</organism>
<dbReference type="AlphaFoldDB" id="A0AAV7FWD1"/>
<comment type="caution">
    <text evidence="1">The sequence shown here is derived from an EMBL/GenBank/DDBJ whole genome shotgun (WGS) entry which is preliminary data.</text>
</comment>
<accession>A0AAV7FWD1</accession>
<sequence length="119" mass="12402">MNYLFQAKSYIPSTNFGNVVLTTVTPPSITRLCPLIKAASSEAKNSTAVATSSALSTVPFSIAPVHKSFSTFATSIPGTPQTRGVATKYGDTQFTLTPFPPSSAAASFTSPKTACFAVM</sequence>
<dbReference type="Proteomes" id="UP000775213">
    <property type="component" value="Unassembled WGS sequence"/>
</dbReference>
<reference evidence="1 2" key="1">
    <citation type="journal article" date="2021" name="Hortic Res">
        <title>Chromosome-scale assembly of the Dendrobium chrysotoxum genome enhances the understanding of orchid evolution.</title>
        <authorList>
            <person name="Zhang Y."/>
            <person name="Zhang G.Q."/>
            <person name="Zhang D."/>
            <person name="Liu X.D."/>
            <person name="Xu X.Y."/>
            <person name="Sun W.H."/>
            <person name="Yu X."/>
            <person name="Zhu X."/>
            <person name="Wang Z.W."/>
            <person name="Zhao X."/>
            <person name="Zhong W.Y."/>
            <person name="Chen H."/>
            <person name="Yin W.L."/>
            <person name="Huang T."/>
            <person name="Niu S.C."/>
            <person name="Liu Z.J."/>
        </authorList>
    </citation>
    <scope>NUCLEOTIDE SEQUENCE [LARGE SCALE GENOMIC DNA]</scope>
    <source>
        <strain evidence="1">Lindl</strain>
    </source>
</reference>
<name>A0AAV7FWD1_DENCH</name>